<keyword evidence="3 5" id="KW-0413">Isomerase</keyword>
<comment type="caution">
    <text evidence="5">The sequence shown here is derived from an EMBL/GenBank/DDBJ whole genome shotgun (WGS) entry which is preliminary data.</text>
</comment>
<evidence type="ECO:0000256" key="1">
    <source>
        <dbReference type="ARBA" id="ARBA00001933"/>
    </source>
</evidence>
<dbReference type="PANTHER" id="PTHR30511:SF0">
    <property type="entry name" value="ALANINE RACEMASE, CATABOLIC-RELATED"/>
    <property type="match status" value="1"/>
</dbReference>
<dbReference type="Pfam" id="PF00842">
    <property type="entry name" value="Ala_racemase_C"/>
    <property type="match status" value="1"/>
</dbReference>
<dbReference type="InterPro" id="IPR011079">
    <property type="entry name" value="Ala_racemase_C"/>
</dbReference>
<gene>
    <name evidence="5" type="ORF">M2152_001227</name>
</gene>
<sequence>MSQGTVASGVRRVARIDLEALRANLAALVAEDSSVVLDARADAYGHGLTHVAQAAVDAGIGTIRIGLRDTPPRGIRRSMLMTVPSVRPTAADAAYGFDGVAKPVMTLVGEVIAVKPTEEGAGVSYGYTYRTEEPTTLALVGLGYADGIPRLASNRATVAIGGRFAPIVGRIAMDQFVVDCGSARVSVGDDVTLWGDPGFGHPTATDWGVVTERRALDLTAGLGSRITRVHS</sequence>
<dbReference type="GO" id="GO:0008784">
    <property type="term" value="F:alanine racemase activity"/>
    <property type="evidence" value="ECO:0007669"/>
    <property type="project" value="UniProtKB-EC"/>
</dbReference>
<dbReference type="Proteomes" id="UP001160142">
    <property type="component" value="Unassembled WGS sequence"/>
</dbReference>
<organism evidence="5 6">
    <name type="scientific">Antiquaquibacter oligotrophicus</name>
    <dbReference type="NCBI Taxonomy" id="2880260"/>
    <lineage>
        <taxon>Bacteria</taxon>
        <taxon>Bacillati</taxon>
        <taxon>Actinomycetota</taxon>
        <taxon>Actinomycetes</taxon>
        <taxon>Micrococcales</taxon>
        <taxon>Microbacteriaceae</taxon>
        <taxon>Antiquaquibacter</taxon>
    </lineage>
</organism>
<dbReference type="EMBL" id="JARXVQ010000001">
    <property type="protein sequence ID" value="MDH6181045.1"/>
    <property type="molecule type" value="Genomic_DNA"/>
</dbReference>
<keyword evidence="2" id="KW-0663">Pyridoxal phosphate</keyword>
<dbReference type="InterPro" id="IPR009006">
    <property type="entry name" value="Ala_racemase/Decarboxylase_C"/>
</dbReference>
<dbReference type="InterPro" id="IPR000821">
    <property type="entry name" value="Ala_racemase"/>
</dbReference>
<dbReference type="SMART" id="SM01005">
    <property type="entry name" value="Ala_racemase_C"/>
    <property type="match status" value="1"/>
</dbReference>
<proteinExistence type="predicted"/>
<dbReference type="RefSeq" id="WP_322133367.1">
    <property type="nucleotide sequence ID" value="NZ_JARXVQ010000001.1"/>
</dbReference>
<dbReference type="SUPFAM" id="SSF51419">
    <property type="entry name" value="PLP-binding barrel"/>
    <property type="match status" value="1"/>
</dbReference>
<comment type="cofactor">
    <cofactor evidence="1">
        <name>pyridoxal 5'-phosphate</name>
        <dbReference type="ChEBI" id="CHEBI:597326"/>
    </cofactor>
</comment>
<reference evidence="5 6" key="1">
    <citation type="submission" date="2023-04" db="EMBL/GenBank/DDBJ databases">
        <title>Genome Encyclopedia of Bacteria and Archaea VI: Functional Genomics of Type Strains.</title>
        <authorList>
            <person name="Whitman W."/>
        </authorList>
    </citation>
    <scope>NUCLEOTIDE SEQUENCE [LARGE SCALE GENOMIC DNA]</scope>
    <source>
        <strain evidence="5 6">SG_E_30_P1</strain>
    </source>
</reference>
<dbReference type="Gene3D" id="3.20.20.10">
    <property type="entry name" value="Alanine racemase"/>
    <property type="match status" value="1"/>
</dbReference>
<dbReference type="InterPro" id="IPR029066">
    <property type="entry name" value="PLP-binding_barrel"/>
</dbReference>
<dbReference type="PANTHER" id="PTHR30511">
    <property type="entry name" value="ALANINE RACEMASE"/>
    <property type="match status" value="1"/>
</dbReference>
<feature type="domain" description="Alanine racemase C-terminal" evidence="4">
    <location>
        <begin position="104"/>
        <end position="231"/>
    </location>
</feature>
<name>A0ABT6KMT0_9MICO</name>
<evidence type="ECO:0000256" key="2">
    <source>
        <dbReference type="ARBA" id="ARBA00022898"/>
    </source>
</evidence>
<evidence type="ECO:0000313" key="5">
    <source>
        <dbReference type="EMBL" id="MDH6181045.1"/>
    </source>
</evidence>
<keyword evidence="6" id="KW-1185">Reference proteome</keyword>
<dbReference type="Gene3D" id="2.40.37.10">
    <property type="entry name" value="Lyase, Ornithine Decarboxylase, Chain A, domain 1"/>
    <property type="match status" value="1"/>
</dbReference>
<dbReference type="SUPFAM" id="SSF50621">
    <property type="entry name" value="Alanine racemase C-terminal domain-like"/>
    <property type="match status" value="1"/>
</dbReference>
<accession>A0ABT6KMT0</accession>
<evidence type="ECO:0000313" key="6">
    <source>
        <dbReference type="Proteomes" id="UP001160142"/>
    </source>
</evidence>
<evidence type="ECO:0000259" key="4">
    <source>
        <dbReference type="SMART" id="SM01005"/>
    </source>
</evidence>
<evidence type="ECO:0000256" key="3">
    <source>
        <dbReference type="ARBA" id="ARBA00023235"/>
    </source>
</evidence>
<dbReference type="EC" id="5.1.1.1" evidence="5"/>
<protein>
    <submittedName>
        <fullName evidence="5">Alanine racemase</fullName>
        <ecNumber evidence="5">5.1.1.1</ecNumber>
    </submittedName>
</protein>